<comment type="caution">
    <text evidence="1">The sequence shown here is derived from an EMBL/GenBank/DDBJ whole genome shotgun (WGS) entry which is preliminary data.</text>
</comment>
<gene>
    <name evidence="1" type="ORF">KIN20_027940</name>
</gene>
<evidence type="ECO:0000313" key="1">
    <source>
        <dbReference type="EMBL" id="KAJ1367089.1"/>
    </source>
</evidence>
<keyword evidence="2" id="KW-1185">Reference proteome</keyword>
<dbReference type="EMBL" id="JAHQIW010005774">
    <property type="protein sequence ID" value="KAJ1367089.1"/>
    <property type="molecule type" value="Genomic_DNA"/>
</dbReference>
<sequence length="89" mass="9499">MPQCIVVGNTVTSLCTEDMGQMCNVNAPAMKITGLPASSMSISGTITTTNFIMANWSRQMWQNVVNTAVRMLTADPFASHFATAVAVVN</sequence>
<protein>
    <submittedName>
        <fullName evidence="1">Uncharacterized protein</fullName>
    </submittedName>
</protein>
<proteinExistence type="predicted"/>
<accession>A0AAD5R0A6</accession>
<reference evidence="1" key="1">
    <citation type="submission" date="2021-06" db="EMBL/GenBank/DDBJ databases">
        <title>Parelaphostrongylus tenuis whole genome reference sequence.</title>
        <authorList>
            <person name="Garwood T.J."/>
            <person name="Larsen P.A."/>
            <person name="Fountain-Jones N.M."/>
            <person name="Garbe J.R."/>
            <person name="Macchietto M.G."/>
            <person name="Kania S.A."/>
            <person name="Gerhold R.W."/>
            <person name="Richards J.E."/>
            <person name="Wolf T.M."/>
        </authorList>
    </citation>
    <scope>NUCLEOTIDE SEQUENCE</scope>
    <source>
        <strain evidence="1">MNPRO001-30</strain>
        <tissue evidence="1">Meninges</tissue>
    </source>
</reference>
<dbReference type="Proteomes" id="UP001196413">
    <property type="component" value="Unassembled WGS sequence"/>
</dbReference>
<name>A0AAD5R0A6_PARTN</name>
<organism evidence="1 2">
    <name type="scientific">Parelaphostrongylus tenuis</name>
    <name type="common">Meningeal worm</name>
    <dbReference type="NCBI Taxonomy" id="148309"/>
    <lineage>
        <taxon>Eukaryota</taxon>
        <taxon>Metazoa</taxon>
        <taxon>Ecdysozoa</taxon>
        <taxon>Nematoda</taxon>
        <taxon>Chromadorea</taxon>
        <taxon>Rhabditida</taxon>
        <taxon>Rhabditina</taxon>
        <taxon>Rhabditomorpha</taxon>
        <taxon>Strongyloidea</taxon>
        <taxon>Metastrongylidae</taxon>
        <taxon>Parelaphostrongylus</taxon>
    </lineage>
</organism>
<dbReference type="AlphaFoldDB" id="A0AAD5R0A6"/>
<evidence type="ECO:0000313" key="2">
    <source>
        <dbReference type="Proteomes" id="UP001196413"/>
    </source>
</evidence>